<name>A0A6M3JZG6_9ZZZZ</name>
<gene>
    <name evidence="2" type="ORF">MM415A01781_0017</name>
    <name evidence="1" type="ORF">MM415B00496_0010</name>
</gene>
<accession>A0A6M3JZG6</accession>
<dbReference type="EMBL" id="MT141520">
    <property type="protein sequence ID" value="QJA64452.1"/>
    <property type="molecule type" value="Genomic_DNA"/>
</dbReference>
<sequence length="153" mass="17968">MVKITKTDYRWCVDCDEPFDFWKYDSIKDTDHEGHTLREVTDEEFRNCVKGCAEIGELGYCCFTEKHLDSNKNREYPEDVPPLCPSCNEFLDRVYHNDYSTLAWDGEGYVDKHGDGEIKCPECGANCGDVFEDLPKEYRSEMMQQYLEEQEIK</sequence>
<dbReference type="EMBL" id="MT142163">
    <property type="protein sequence ID" value="QJA75430.1"/>
    <property type="molecule type" value="Genomic_DNA"/>
</dbReference>
<protein>
    <submittedName>
        <fullName evidence="2">Uncharacterized protein</fullName>
    </submittedName>
</protein>
<evidence type="ECO:0000313" key="2">
    <source>
        <dbReference type="EMBL" id="QJA75430.1"/>
    </source>
</evidence>
<organism evidence="2">
    <name type="scientific">viral metagenome</name>
    <dbReference type="NCBI Taxonomy" id="1070528"/>
    <lineage>
        <taxon>unclassified sequences</taxon>
        <taxon>metagenomes</taxon>
        <taxon>organismal metagenomes</taxon>
    </lineage>
</organism>
<proteinExistence type="predicted"/>
<dbReference type="AlphaFoldDB" id="A0A6M3JZG6"/>
<evidence type="ECO:0000313" key="1">
    <source>
        <dbReference type="EMBL" id="QJA64452.1"/>
    </source>
</evidence>
<reference evidence="2" key="1">
    <citation type="submission" date="2020-03" db="EMBL/GenBank/DDBJ databases">
        <title>The deep terrestrial virosphere.</title>
        <authorList>
            <person name="Holmfeldt K."/>
            <person name="Nilsson E."/>
            <person name="Simone D."/>
            <person name="Lopez-Fernandez M."/>
            <person name="Wu X."/>
            <person name="de Brujin I."/>
            <person name="Lundin D."/>
            <person name="Andersson A."/>
            <person name="Bertilsson S."/>
            <person name="Dopson M."/>
        </authorList>
    </citation>
    <scope>NUCLEOTIDE SEQUENCE</scope>
    <source>
        <strain evidence="2">MM415A01781</strain>
        <strain evidence="1">MM415B00496</strain>
    </source>
</reference>